<evidence type="ECO:0000256" key="6">
    <source>
        <dbReference type="ARBA" id="ARBA00023004"/>
    </source>
</evidence>
<dbReference type="InterPro" id="IPR001128">
    <property type="entry name" value="Cyt_P450"/>
</dbReference>
<keyword evidence="8" id="KW-0732">Signal</keyword>
<dbReference type="GO" id="GO:0020037">
    <property type="term" value="F:heme binding"/>
    <property type="evidence" value="ECO:0007669"/>
    <property type="project" value="InterPro"/>
</dbReference>
<dbReference type="AlphaFoldDB" id="A0A165GTX9"/>
<dbReference type="Gene3D" id="1.10.630.10">
    <property type="entry name" value="Cytochrome P450"/>
    <property type="match status" value="1"/>
</dbReference>
<dbReference type="InterPro" id="IPR036396">
    <property type="entry name" value="Cyt_P450_sf"/>
</dbReference>
<proteinExistence type="inferred from homology"/>
<gene>
    <name evidence="9" type="ORF">CALCODRAFT_432664</name>
</gene>
<evidence type="ECO:0000256" key="2">
    <source>
        <dbReference type="ARBA" id="ARBA00010617"/>
    </source>
</evidence>
<reference evidence="9 10" key="1">
    <citation type="journal article" date="2016" name="Mol. Biol. Evol.">
        <title>Comparative Genomics of Early-Diverging Mushroom-Forming Fungi Provides Insights into the Origins of Lignocellulose Decay Capabilities.</title>
        <authorList>
            <person name="Nagy L.G."/>
            <person name="Riley R."/>
            <person name="Tritt A."/>
            <person name="Adam C."/>
            <person name="Daum C."/>
            <person name="Floudas D."/>
            <person name="Sun H."/>
            <person name="Yadav J.S."/>
            <person name="Pangilinan J."/>
            <person name="Larsson K.H."/>
            <person name="Matsuura K."/>
            <person name="Barry K."/>
            <person name="Labutti K."/>
            <person name="Kuo R."/>
            <person name="Ohm R.A."/>
            <person name="Bhattacharya S.S."/>
            <person name="Shirouzu T."/>
            <person name="Yoshinaga Y."/>
            <person name="Martin F.M."/>
            <person name="Grigoriev I.V."/>
            <person name="Hibbett D.S."/>
        </authorList>
    </citation>
    <scope>NUCLEOTIDE SEQUENCE [LARGE SCALE GENOMIC DNA]</scope>
    <source>
        <strain evidence="9 10">HHB12733</strain>
    </source>
</reference>
<keyword evidence="10" id="KW-1185">Reference proteome</keyword>
<keyword evidence="4" id="KW-0479">Metal-binding</keyword>
<accession>A0A165GTX9</accession>
<evidence type="ECO:0000256" key="5">
    <source>
        <dbReference type="ARBA" id="ARBA00023002"/>
    </source>
</evidence>
<comment type="similarity">
    <text evidence="2">Belongs to the cytochrome P450 family.</text>
</comment>
<dbReference type="EMBL" id="KV423951">
    <property type="protein sequence ID" value="KZT58473.1"/>
    <property type="molecule type" value="Genomic_DNA"/>
</dbReference>
<protein>
    <submittedName>
        <fullName evidence="9">Cytochrome P450</fullName>
    </submittedName>
</protein>
<feature type="chain" id="PRO_5007858385" evidence="8">
    <location>
        <begin position="20"/>
        <end position="112"/>
    </location>
</feature>
<organism evidence="9 10">
    <name type="scientific">Calocera cornea HHB12733</name>
    <dbReference type="NCBI Taxonomy" id="1353952"/>
    <lineage>
        <taxon>Eukaryota</taxon>
        <taxon>Fungi</taxon>
        <taxon>Dikarya</taxon>
        <taxon>Basidiomycota</taxon>
        <taxon>Agaricomycotina</taxon>
        <taxon>Dacrymycetes</taxon>
        <taxon>Dacrymycetales</taxon>
        <taxon>Dacrymycetaceae</taxon>
        <taxon>Calocera</taxon>
    </lineage>
</organism>
<dbReference type="OrthoDB" id="1055148at2759"/>
<evidence type="ECO:0000313" key="10">
    <source>
        <dbReference type="Proteomes" id="UP000076842"/>
    </source>
</evidence>
<evidence type="ECO:0000256" key="1">
    <source>
        <dbReference type="ARBA" id="ARBA00001971"/>
    </source>
</evidence>
<dbReference type="GO" id="GO:0016705">
    <property type="term" value="F:oxidoreductase activity, acting on paired donors, with incorporation or reduction of molecular oxygen"/>
    <property type="evidence" value="ECO:0007669"/>
    <property type="project" value="InterPro"/>
</dbReference>
<keyword evidence="5" id="KW-0560">Oxidoreductase</keyword>
<evidence type="ECO:0000256" key="8">
    <source>
        <dbReference type="SAM" id="SignalP"/>
    </source>
</evidence>
<name>A0A165GTX9_9BASI</name>
<dbReference type="GO" id="GO:0004497">
    <property type="term" value="F:monooxygenase activity"/>
    <property type="evidence" value="ECO:0007669"/>
    <property type="project" value="UniProtKB-KW"/>
</dbReference>
<dbReference type="InterPro" id="IPR050364">
    <property type="entry name" value="Cytochrome_P450_fung"/>
</dbReference>
<feature type="signal peptide" evidence="8">
    <location>
        <begin position="1"/>
        <end position="19"/>
    </location>
</feature>
<dbReference type="STRING" id="1353952.A0A165GTX9"/>
<keyword evidence="7" id="KW-0503">Monooxygenase</keyword>
<dbReference type="PANTHER" id="PTHR46300">
    <property type="entry name" value="P450, PUTATIVE (EUROFUNG)-RELATED-RELATED"/>
    <property type="match status" value="1"/>
</dbReference>
<dbReference type="Proteomes" id="UP000076842">
    <property type="component" value="Unassembled WGS sequence"/>
</dbReference>
<keyword evidence="3" id="KW-0349">Heme</keyword>
<evidence type="ECO:0000256" key="3">
    <source>
        <dbReference type="ARBA" id="ARBA00022617"/>
    </source>
</evidence>
<dbReference type="GO" id="GO:0005506">
    <property type="term" value="F:iron ion binding"/>
    <property type="evidence" value="ECO:0007669"/>
    <property type="project" value="InterPro"/>
</dbReference>
<evidence type="ECO:0000256" key="4">
    <source>
        <dbReference type="ARBA" id="ARBA00022723"/>
    </source>
</evidence>
<keyword evidence="6" id="KW-0408">Iron</keyword>
<sequence>MSHYLVVTALPALLVLVLAVASDIRRKRSSRLPPGPPGLPIFGNALQLSFKFLWYQLDDWSKQYGPMYTIWLMGQPFVVLNSVDAAADLLDRNSPVTSDRPRFIKVGLFPLH</sequence>
<comment type="cofactor">
    <cofactor evidence="1">
        <name>heme</name>
        <dbReference type="ChEBI" id="CHEBI:30413"/>
    </cofactor>
</comment>
<evidence type="ECO:0000313" key="9">
    <source>
        <dbReference type="EMBL" id="KZT58473.1"/>
    </source>
</evidence>
<evidence type="ECO:0000256" key="7">
    <source>
        <dbReference type="ARBA" id="ARBA00023033"/>
    </source>
</evidence>
<dbReference type="InParanoid" id="A0A165GTX9"/>
<dbReference type="PANTHER" id="PTHR46300:SF11">
    <property type="entry name" value="OXIDOREDUCTASE, PUTATIVE-RELATED"/>
    <property type="match status" value="1"/>
</dbReference>
<dbReference type="Pfam" id="PF00067">
    <property type="entry name" value="p450"/>
    <property type="match status" value="1"/>
</dbReference>
<dbReference type="SUPFAM" id="SSF48264">
    <property type="entry name" value="Cytochrome P450"/>
    <property type="match status" value="1"/>
</dbReference>